<evidence type="ECO:0000313" key="2">
    <source>
        <dbReference type="EMBL" id="NGX89114.1"/>
    </source>
</evidence>
<reference evidence="2 3" key="1">
    <citation type="submission" date="2020-03" db="EMBL/GenBank/DDBJ databases">
        <title>Rahnella aceri sp. nov., isoated from traditional Jeju Makgeolli.</title>
        <authorList>
            <person name="Kim I.S."/>
            <person name="Jeon D."/>
        </authorList>
    </citation>
    <scope>NUCLEOTIDE SEQUENCE [LARGE SCALE GENOMIC DNA]</scope>
    <source>
        <strain evidence="2 3">Lac-M11</strain>
    </source>
</reference>
<sequence length="285" mass="31179">MMMTFSARLEPLMEKPGWQRLIALAGCTLVPVLMCYQFLLRGLWLEQTELKQQTDAQQLTVSRAQVALLRAPALDSLEPSLKENTPEQKQSLPLEQQFSQPLKDAQATLIRWQPAAEMSAAPQGELQLKLSFSGLMNFLSALQQQPEQPAFSELILQSAGGEMTASVLLTQTTGLESLPENAITAVTQRDPFAAAVSSSCTTAVQPLLWRLSGVSYAGEQLSGWLLSPEGRWIRVETGTQLGTPAWTIDNLDGSHAELSMADPRCGEQRQTLWLGKNTNSPGKGN</sequence>
<accession>A0A6M2B9G9</accession>
<evidence type="ECO:0000256" key="1">
    <source>
        <dbReference type="SAM" id="Phobius"/>
    </source>
</evidence>
<organism evidence="2 3">
    <name type="scientific">Rahnella contaminans</name>
    <dbReference type="NCBI Taxonomy" id="2703882"/>
    <lineage>
        <taxon>Bacteria</taxon>
        <taxon>Pseudomonadati</taxon>
        <taxon>Pseudomonadota</taxon>
        <taxon>Gammaproteobacteria</taxon>
        <taxon>Enterobacterales</taxon>
        <taxon>Yersiniaceae</taxon>
        <taxon>Rahnella</taxon>
    </lineage>
</organism>
<feature type="transmembrane region" description="Helical" evidence="1">
    <location>
        <begin position="21"/>
        <end position="44"/>
    </location>
</feature>
<evidence type="ECO:0000313" key="3">
    <source>
        <dbReference type="Proteomes" id="UP000476696"/>
    </source>
</evidence>
<protein>
    <submittedName>
        <fullName evidence="2">DUF2531 family protein</fullName>
    </submittedName>
</protein>
<gene>
    <name evidence="2" type="ORF">GW579_18700</name>
</gene>
<keyword evidence="3" id="KW-1185">Reference proteome</keyword>
<proteinExistence type="predicted"/>
<dbReference type="AlphaFoldDB" id="A0A6M2B9G9"/>
<keyword evidence="1" id="KW-0812">Transmembrane</keyword>
<dbReference type="Proteomes" id="UP000476696">
    <property type="component" value="Unassembled WGS sequence"/>
</dbReference>
<keyword evidence="1" id="KW-0472">Membrane</keyword>
<comment type="caution">
    <text evidence="2">The sequence shown here is derived from an EMBL/GenBank/DDBJ whole genome shotgun (WGS) entry which is preliminary data.</text>
</comment>
<dbReference type="RefSeq" id="WP_165061026.1">
    <property type="nucleotide sequence ID" value="NZ_JAADJS010000004.1"/>
</dbReference>
<keyword evidence="1" id="KW-1133">Transmembrane helix</keyword>
<name>A0A6M2B9G9_9GAMM</name>
<dbReference type="EMBL" id="JAADJS010000004">
    <property type="protein sequence ID" value="NGX89114.1"/>
    <property type="molecule type" value="Genomic_DNA"/>
</dbReference>